<accession>D9SB39</accession>
<feature type="chain" id="PRO_5003127991" evidence="1">
    <location>
        <begin position="36"/>
        <end position="482"/>
    </location>
</feature>
<dbReference type="InterPro" id="IPR026444">
    <property type="entry name" value="Secre_tail"/>
</dbReference>
<dbReference type="EMBL" id="CP002158">
    <property type="protein sequence ID" value="ADL25473.1"/>
    <property type="molecule type" value="Genomic_DNA"/>
</dbReference>
<dbReference type="AlphaFoldDB" id="D9SB39"/>
<reference evidence="3" key="1">
    <citation type="submission" date="2010-08" db="EMBL/GenBank/DDBJ databases">
        <title>Complete sequence of Fibrobacter succinogenes subsp. succinogenes S85.</title>
        <authorList>
            <person name="Durkin A.S."/>
            <person name="Nelson K.E."/>
            <person name="Morrison M."/>
            <person name="Forsberg C.W."/>
            <person name="Wilson D.B."/>
            <person name="Russell J.B."/>
            <person name="Cann I.K.O."/>
            <person name="Mackie R.I."/>
            <person name="White B.A."/>
        </authorList>
    </citation>
    <scope>NUCLEOTIDE SEQUENCE [LARGE SCALE GENOMIC DNA]</scope>
    <source>
        <strain evidence="3">ATCC 19169 / S85</strain>
    </source>
</reference>
<keyword evidence="2" id="KW-0449">Lipoprotein</keyword>
<dbReference type="PROSITE" id="PS51257">
    <property type="entry name" value="PROKAR_LIPOPROTEIN"/>
    <property type="match status" value="1"/>
</dbReference>
<keyword evidence="1" id="KW-0732">Signal</keyword>
<organism evidence="2 3">
    <name type="scientific">Fibrobacter succinogenes (strain ATCC 19169 / S85)</name>
    <dbReference type="NCBI Taxonomy" id="59374"/>
    <lineage>
        <taxon>Bacteria</taxon>
        <taxon>Pseudomonadati</taxon>
        <taxon>Fibrobacterota</taxon>
        <taxon>Fibrobacteria</taxon>
        <taxon>Fibrobacterales</taxon>
        <taxon>Fibrobacteraceae</taxon>
        <taxon>Fibrobacter</taxon>
    </lineage>
</organism>
<dbReference type="SUPFAM" id="SSF52266">
    <property type="entry name" value="SGNH hydrolase"/>
    <property type="match status" value="1"/>
</dbReference>
<proteinExistence type="predicted"/>
<evidence type="ECO:0000313" key="3">
    <source>
        <dbReference type="Proteomes" id="UP000000517"/>
    </source>
</evidence>
<dbReference type="eggNOG" id="COG2755">
    <property type="taxonomic scope" value="Bacteria"/>
</dbReference>
<dbReference type="STRING" id="59374.FSU_1780"/>
<dbReference type="Proteomes" id="UP000000517">
    <property type="component" value="Chromosome"/>
</dbReference>
<protein>
    <submittedName>
        <fullName evidence="2">Putative lipoprotein</fullName>
    </submittedName>
</protein>
<sequence>MVAKTMGCGMSMSKFTQMLWGAALGCAVACGSAFAITANPNVSMGKPLYVAGAVANDLDPLVYTDGKLDSNQITIVNDFALNVGQGPSKLFITWDTRGDEAWASQDYVYAQGCLHNLAIGSTLQNFKIMTSANSTNGVDGDWQIAAEIGESGAASRGIAIDFEGMSWFRILASTPAIYLEEVSAYDISNGGDDTWFFMGTSITQMGMKQYAVDSNFAQLIHARFPSYYPAMIRGGVACVTSQGVADALKYYAEYAGNVKYWAIEMGTNDAWVGNDYTVEQFTRNMQMIIDTAKAHGITPIIARMIATNPVYSGWQVPQEFLDAIDKLVRDNNLIPGPDFYNYFLAHPELISEDGVHPANPAGGAAMHRLWAEAVAPLYMNKKPEPVIGSNAGTIALKKMHDVKMVLPKVTVDGRSISISRVNEPVNISIVDLTGHIVWKGRIGNPADGSLESSNLLSEVPAGNYIVKIRGATTSYKTRISIR</sequence>
<dbReference type="InterPro" id="IPR036514">
    <property type="entry name" value="SGNH_hydro_sf"/>
</dbReference>
<evidence type="ECO:0000313" key="2">
    <source>
        <dbReference type="EMBL" id="ADL25473.1"/>
    </source>
</evidence>
<dbReference type="Gene3D" id="3.40.50.1110">
    <property type="entry name" value="SGNH hydrolase"/>
    <property type="match status" value="1"/>
</dbReference>
<dbReference type="NCBIfam" id="TIGR04183">
    <property type="entry name" value="Por_Secre_tail"/>
    <property type="match status" value="1"/>
</dbReference>
<feature type="signal peptide" evidence="1">
    <location>
        <begin position="1"/>
        <end position="35"/>
    </location>
</feature>
<gene>
    <name evidence="2" type="ordered locus">FSU_1780</name>
</gene>
<dbReference type="KEGG" id="fsc:FSU_1780"/>
<dbReference type="HOGENOM" id="CLU_044572_0_0_0"/>
<name>D9SB39_FIBSS</name>
<dbReference type="GO" id="GO:0016788">
    <property type="term" value="F:hydrolase activity, acting on ester bonds"/>
    <property type="evidence" value="ECO:0007669"/>
    <property type="project" value="UniProtKB-ARBA"/>
</dbReference>
<evidence type="ECO:0000256" key="1">
    <source>
        <dbReference type="SAM" id="SignalP"/>
    </source>
</evidence>